<comment type="caution">
    <text evidence="3">The sequence shown here is derived from an EMBL/GenBank/DDBJ whole genome shotgun (WGS) entry which is preliminary data.</text>
</comment>
<keyword evidence="1" id="KW-0175">Coiled coil</keyword>
<evidence type="ECO:0000313" key="3">
    <source>
        <dbReference type="EMBL" id="KAK8222707.1"/>
    </source>
</evidence>
<accession>A0ABR1Y9D4</accession>
<dbReference type="EMBL" id="JBBWRZ010000015">
    <property type="protein sequence ID" value="KAK8222707.1"/>
    <property type="molecule type" value="Genomic_DNA"/>
</dbReference>
<feature type="region of interest" description="Disordered" evidence="2">
    <location>
        <begin position="1"/>
        <end position="24"/>
    </location>
</feature>
<protein>
    <submittedName>
        <fullName evidence="3">Uncharacterized protein</fullName>
    </submittedName>
</protein>
<organism evidence="3 4">
    <name type="scientific">Phyllosticta capitalensis</name>
    <dbReference type="NCBI Taxonomy" id="121624"/>
    <lineage>
        <taxon>Eukaryota</taxon>
        <taxon>Fungi</taxon>
        <taxon>Dikarya</taxon>
        <taxon>Ascomycota</taxon>
        <taxon>Pezizomycotina</taxon>
        <taxon>Dothideomycetes</taxon>
        <taxon>Dothideomycetes incertae sedis</taxon>
        <taxon>Botryosphaeriales</taxon>
        <taxon>Phyllostictaceae</taxon>
        <taxon>Phyllosticta</taxon>
    </lineage>
</organism>
<gene>
    <name evidence="3" type="ORF">HDK90DRAFT_515765</name>
</gene>
<name>A0ABR1Y9D4_9PEZI</name>
<evidence type="ECO:0000256" key="2">
    <source>
        <dbReference type="SAM" id="MobiDB-lite"/>
    </source>
</evidence>
<keyword evidence="4" id="KW-1185">Reference proteome</keyword>
<reference evidence="3 4" key="1">
    <citation type="submission" date="2024-04" db="EMBL/GenBank/DDBJ databases">
        <title>Phyllosticta paracitricarpa is synonymous to the EU quarantine fungus P. citricarpa based on phylogenomic analyses.</title>
        <authorList>
            <consortium name="Lawrence Berkeley National Laboratory"/>
            <person name="Van Ingen-Buijs V.A."/>
            <person name="Van Westerhoven A.C."/>
            <person name="Haridas S."/>
            <person name="Skiadas P."/>
            <person name="Martin F."/>
            <person name="Groenewald J.Z."/>
            <person name="Crous P.W."/>
            <person name="Seidl M.F."/>
        </authorList>
    </citation>
    <scope>NUCLEOTIDE SEQUENCE [LARGE SCALE GENOMIC DNA]</scope>
    <source>
        <strain evidence="3 4">CBS 123374</strain>
    </source>
</reference>
<evidence type="ECO:0000256" key="1">
    <source>
        <dbReference type="SAM" id="Coils"/>
    </source>
</evidence>
<proteinExistence type="predicted"/>
<feature type="coiled-coil region" evidence="1">
    <location>
        <begin position="113"/>
        <end position="199"/>
    </location>
</feature>
<evidence type="ECO:0000313" key="4">
    <source>
        <dbReference type="Proteomes" id="UP001492380"/>
    </source>
</evidence>
<dbReference type="Proteomes" id="UP001492380">
    <property type="component" value="Unassembled WGS sequence"/>
</dbReference>
<sequence>MAPAKPSKSSTVLAIADDRNNDDPAKTTILRLREENAELAAKLAELSSKTTNFIRRLHNHETKEAELTCANFELEEKVRTIERLLEGQRQASTIDQAEISHLQELREYCYRHIDDLEQELQMKNLEAKGAEEDINTKSQIAAEYISALWRSHDDVKVLERKLSKTQQENEAVKRELEQAKNAQQKNQILKQELEKAKNGQAELFTDLTTLLRLAHEDILNVPAKIRAAMRTISERIVGPWKP</sequence>